<protein>
    <submittedName>
        <fullName evidence="5 7">Rab6 interacting protein 2</fullName>
    </submittedName>
</protein>
<reference evidence="7" key="3">
    <citation type="submission" date="2020-10" db="UniProtKB">
        <authorList>
            <consortium name="WormBaseParasite"/>
        </authorList>
    </citation>
    <scope>IDENTIFICATION</scope>
</reference>
<feature type="coiled-coil region" evidence="3">
    <location>
        <begin position="720"/>
        <end position="754"/>
    </location>
</feature>
<reference evidence="5" key="2">
    <citation type="submission" date="2014-06" db="EMBL/GenBank/DDBJ databases">
        <authorList>
            <person name="Aslett M."/>
        </authorList>
    </citation>
    <scope>NUCLEOTIDE SEQUENCE</scope>
</reference>
<sequence>MQTQSAKYFVNAALALDDDVQFAIYAIIQGPMTQIANESRITREDILKVLQLTDHKVEHRDPFPDIEQTTPVKNAATLDHGNGANAEDEDMRSFTTSTPVSRHKQDESKKSPPRPSTLEVSESVQLMPPPSLPPPQRQHTTSNADKNRVQPPMSPLTPLKTLVESPHWNIKPLEESGSTSKMRLHEAEQRARTLELEVGRVEAEREDAEAVSRELRHQLSDSLKRAQSAETEVVRLRREALQLRDQRDELVEAKAELVLQAERVKTLEERLAESQASVSHVRELENTVKEFERQLNDRDSRITLLLQKLSEMKNREMVNVEVETLRLRLKDAEARLAEELRDREALERDVRSQQSVVQQMQIDRRIAEKRSRSQQQYQHLEKIQHFGSGENAPVETSFDVSMSAITTNLAPMPSNGENLGSVFHRELESARSQIRSLEKQLQEAMAHTSETDTEVSRLRDLLAQMQTKHDTMETALVMAQEAQAAADMARRHLTDDLGTLQGRLAFEVTAAGLLTPEAIAFAEALAAALSRRNAEVDQLVEQLRAFRDVERKEVGLQASVETKSTSASIQTEAAEEEGPVQAKDKEINRLNDDLIQTSESLASATEQISRLREQLESMEEECRQERALSARAHHNCELNEREARRFHALVEHHRSATVAFVAGLERGGLIERGTSSSASFTESDVSYQLNSLCSQLLLTFGNLEDVLKENCRLKDEVCLLRQKVEKSRELKQKLRSLNENSEYLESEVHRLLRKQSLPSELRRCPHIARPIVEDAQDTEDDSVAYTDLSQVSSHLPFSLPSDSPRDDDGGVEPVAQRPHRPRVGDSGGGSMPPPPPPSSLRRPTTFEISPPSPITGRSRRQPNPLPPPPLPTHPRSARYNSMEPSTASNVTQTYPAAHSGNIRTHNAKTVPTPERPEDLFARLAELRRRNDLQPFHLRTNYPVETQLRSPNELYSMLQTVHKSGLEQQQQQQHSEAATSAVSGSGVESRRDASPMPAGRSLRPKGLQSISEVLLTGASGIVGAEHLDLSSTRARPTESLLVPRGGQSTTGTASARNTSPSCTAVKKPPLAFEVELSPRQKRRTAPALIQRKTASEEGVKRSNGTTSKSTEEKAPSVAKVSSTSAADPSTSKAGKDWVNPVAVGASNSRRPLKEATGKWKSERNAIYSSIQTFITEFGSGNRSFETQGLHIRLPKETTGDLPVVVILDDNFYYRSMRKQYFLLSKACRCAYLTVSLRTPLNLCIERNAKRTPSIPSSVLDRMNERFEWPDASNYPWERHNLDLIGTESNYPIGTIEAFIDSVLQQPLIFIDMTRVKAEKEKSRAINKANPIHALDDVLRSLVNACVASLSSDLRKEFGKDFSRAKVLTLLQLKPLAGEKFVLPRVDFEAWIQAAFTKNVAKIIPLNINLF</sequence>
<feature type="coiled-coil region" evidence="3">
    <location>
        <begin position="587"/>
        <end position="628"/>
    </location>
</feature>
<feature type="compositionally biased region" description="Pro residues" evidence="4">
    <location>
        <begin position="863"/>
        <end position="872"/>
    </location>
</feature>
<dbReference type="WBParaSite" id="EgrG_001120100">
    <property type="protein sequence ID" value="EgrG_001120100"/>
    <property type="gene ID" value="EgrG_001120100"/>
</dbReference>
<dbReference type="GO" id="GO:0000049">
    <property type="term" value="F:tRNA binding"/>
    <property type="evidence" value="ECO:0007669"/>
    <property type="project" value="TreeGrafter"/>
</dbReference>
<dbReference type="InterPro" id="IPR013641">
    <property type="entry name" value="KTI12/PSTK"/>
</dbReference>
<evidence type="ECO:0000313" key="5">
    <source>
        <dbReference type="EMBL" id="CDS20524.1"/>
    </source>
</evidence>
<organism evidence="5">
    <name type="scientific">Echinococcus granulosus</name>
    <name type="common">Hydatid tapeworm</name>
    <dbReference type="NCBI Taxonomy" id="6210"/>
    <lineage>
        <taxon>Eukaryota</taxon>
        <taxon>Metazoa</taxon>
        <taxon>Spiralia</taxon>
        <taxon>Lophotrochozoa</taxon>
        <taxon>Platyhelminthes</taxon>
        <taxon>Cestoda</taxon>
        <taxon>Eucestoda</taxon>
        <taxon>Cyclophyllidea</taxon>
        <taxon>Taeniidae</taxon>
        <taxon>Echinococcus</taxon>
        <taxon>Echinococcus granulosus group</taxon>
    </lineage>
</organism>
<gene>
    <name evidence="5" type="ORF">EgrG_001120100</name>
</gene>
<feature type="region of interest" description="Disordered" evidence="4">
    <location>
        <begin position="60"/>
        <end position="152"/>
    </location>
</feature>
<reference evidence="5 6" key="1">
    <citation type="journal article" date="2013" name="Nature">
        <title>The genomes of four tapeworm species reveal adaptations to parasitism.</title>
        <authorList>
            <person name="Tsai I.J."/>
            <person name="Zarowiecki M."/>
            <person name="Holroyd N."/>
            <person name="Garciarrubio A."/>
            <person name="Sanchez-Flores A."/>
            <person name="Brooks K.L."/>
            <person name="Tracey A."/>
            <person name="Bobes R.J."/>
            <person name="Fragoso G."/>
            <person name="Sciutto E."/>
            <person name="Aslett M."/>
            <person name="Beasley H."/>
            <person name="Bennett H.M."/>
            <person name="Cai J."/>
            <person name="Camicia F."/>
            <person name="Clark R."/>
            <person name="Cucher M."/>
            <person name="De Silva N."/>
            <person name="Day T.A."/>
            <person name="Deplazes P."/>
            <person name="Estrada K."/>
            <person name="Fernandez C."/>
            <person name="Holland P.W."/>
            <person name="Hou J."/>
            <person name="Hu S."/>
            <person name="Huckvale T."/>
            <person name="Hung S.S."/>
            <person name="Kamenetzky L."/>
            <person name="Keane J.A."/>
            <person name="Kiss F."/>
            <person name="Koziol U."/>
            <person name="Lambert O."/>
            <person name="Liu K."/>
            <person name="Luo X."/>
            <person name="Luo Y."/>
            <person name="Macchiaroli N."/>
            <person name="Nichol S."/>
            <person name="Paps J."/>
            <person name="Parkinson J."/>
            <person name="Pouchkina-Stantcheva N."/>
            <person name="Riddiford N."/>
            <person name="Rosenzvit M."/>
            <person name="Salinas G."/>
            <person name="Wasmuth J.D."/>
            <person name="Zamanian M."/>
            <person name="Zheng Y."/>
            <person name="Cai X."/>
            <person name="Soberon X."/>
            <person name="Olson P.D."/>
            <person name="Laclette J.P."/>
            <person name="Brehm K."/>
            <person name="Berriman M."/>
            <person name="Garciarrubio A."/>
            <person name="Bobes R.J."/>
            <person name="Fragoso G."/>
            <person name="Sanchez-Flores A."/>
            <person name="Estrada K."/>
            <person name="Cevallos M.A."/>
            <person name="Morett E."/>
            <person name="Gonzalez V."/>
            <person name="Portillo T."/>
            <person name="Ochoa-Leyva A."/>
            <person name="Jose M.V."/>
            <person name="Sciutto E."/>
            <person name="Landa A."/>
            <person name="Jimenez L."/>
            <person name="Valdes V."/>
            <person name="Carrero J.C."/>
            <person name="Larralde C."/>
            <person name="Morales-Montor J."/>
            <person name="Limon-Lason J."/>
            <person name="Soberon X."/>
            <person name="Laclette J.P."/>
        </authorList>
    </citation>
    <scope>NUCLEOTIDE SEQUENCE [LARGE SCALE GENOMIC DNA]</scope>
</reference>
<dbReference type="GO" id="GO:0016301">
    <property type="term" value="F:kinase activity"/>
    <property type="evidence" value="ECO:0007669"/>
    <property type="project" value="TreeGrafter"/>
</dbReference>
<feature type="compositionally biased region" description="Polar residues" evidence="4">
    <location>
        <begin position="973"/>
        <end position="982"/>
    </location>
</feature>
<proteinExistence type="predicted"/>
<dbReference type="GO" id="GO:0005524">
    <property type="term" value="F:ATP binding"/>
    <property type="evidence" value="ECO:0007669"/>
    <property type="project" value="UniProtKB-KW"/>
</dbReference>
<evidence type="ECO:0000313" key="6">
    <source>
        <dbReference type="Proteomes" id="UP000492820"/>
    </source>
</evidence>
<dbReference type="InterPro" id="IPR027417">
    <property type="entry name" value="P-loop_NTPase"/>
</dbReference>
<feature type="compositionally biased region" description="Polar residues" evidence="4">
    <location>
        <begin position="878"/>
        <end position="892"/>
    </location>
</feature>
<evidence type="ECO:0000256" key="1">
    <source>
        <dbReference type="ARBA" id="ARBA00022741"/>
    </source>
</evidence>
<feature type="compositionally biased region" description="Polar residues" evidence="4">
    <location>
        <begin position="1118"/>
        <end position="1131"/>
    </location>
</feature>
<feature type="compositionally biased region" description="Polar residues" evidence="4">
    <location>
        <begin position="1045"/>
        <end position="1061"/>
    </location>
</feature>
<feature type="region of interest" description="Disordered" evidence="4">
    <location>
        <begin position="962"/>
        <end position="1004"/>
    </location>
</feature>
<feature type="compositionally biased region" description="Pro residues" evidence="4">
    <location>
        <begin position="127"/>
        <end position="136"/>
    </location>
</feature>
<dbReference type="PANTHER" id="PTHR20873">
    <property type="entry name" value="L-SERYL-TRNA(SEC) KINASE"/>
    <property type="match status" value="1"/>
</dbReference>
<feature type="region of interest" description="Disordered" evidence="4">
    <location>
        <begin position="793"/>
        <end position="892"/>
    </location>
</feature>
<dbReference type="Gene3D" id="3.40.50.300">
    <property type="entry name" value="P-loop containing nucleotide triphosphate hydrolases"/>
    <property type="match status" value="1"/>
</dbReference>
<evidence type="ECO:0000313" key="7">
    <source>
        <dbReference type="WBParaSite" id="EgrG_001120100"/>
    </source>
</evidence>
<dbReference type="InterPro" id="IPR052648">
    <property type="entry name" value="Ser-tRNA(Sec)_kinase"/>
</dbReference>
<accession>A0A068WK85</accession>
<keyword evidence="3" id="KW-0175">Coiled coil</keyword>
<evidence type="ECO:0000256" key="2">
    <source>
        <dbReference type="ARBA" id="ARBA00022840"/>
    </source>
</evidence>
<keyword evidence="2" id="KW-0067">ATP-binding</keyword>
<dbReference type="Pfam" id="PF08433">
    <property type="entry name" value="KTI12"/>
    <property type="match status" value="1"/>
</dbReference>
<feature type="coiled-coil region" evidence="3">
    <location>
        <begin position="184"/>
        <end position="363"/>
    </location>
</feature>
<feature type="region of interest" description="Disordered" evidence="4">
    <location>
        <begin position="1028"/>
        <end position="1135"/>
    </location>
</feature>
<dbReference type="OrthoDB" id="26136at2759"/>
<feature type="region of interest" description="Disordered" evidence="4">
    <location>
        <begin position="562"/>
        <end position="581"/>
    </location>
</feature>
<keyword evidence="1" id="KW-0547">Nucleotide-binding</keyword>
<dbReference type="EMBL" id="LK028581">
    <property type="protein sequence ID" value="CDS20524.1"/>
    <property type="molecule type" value="Genomic_DNA"/>
</dbReference>
<dbReference type="Proteomes" id="UP000492820">
    <property type="component" value="Unassembled WGS sequence"/>
</dbReference>
<name>A0A068WK85_ECHGR</name>
<feature type="compositionally biased region" description="Polar residues" evidence="4">
    <location>
        <begin position="562"/>
        <end position="571"/>
    </location>
</feature>
<dbReference type="PANTHER" id="PTHR20873:SF0">
    <property type="entry name" value="L-SERYL-TRNA(SEC) KINASE"/>
    <property type="match status" value="1"/>
</dbReference>
<evidence type="ECO:0000256" key="4">
    <source>
        <dbReference type="SAM" id="MobiDB-lite"/>
    </source>
</evidence>
<evidence type="ECO:0000256" key="3">
    <source>
        <dbReference type="SAM" id="Coils"/>
    </source>
</evidence>